<evidence type="ECO:0000313" key="2">
    <source>
        <dbReference type="Proteomes" id="UP001202052"/>
    </source>
</evidence>
<name>A0ABT0P5S3_9ACTN</name>
<dbReference type="EMBL" id="JAMCCK010000103">
    <property type="protein sequence ID" value="MCL3998933.1"/>
    <property type="molecule type" value="Genomic_DNA"/>
</dbReference>
<sequence>MRAPDAEVPAMRLEADRLNELVDKPGRCTDGFELLAPEADEQGEGGPGRGA</sequence>
<dbReference type="Proteomes" id="UP001202052">
    <property type="component" value="Unassembled WGS sequence"/>
</dbReference>
<protein>
    <submittedName>
        <fullName evidence="1">Uncharacterized protein</fullName>
    </submittedName>
</protein>
<organism evidence="1 2">
    <name type="scientific">Streptomyces lavenduligriseus</name>
    <dbReference type="NCBI Taxonomy" id="67315"/>
    <lineage>
        <taxon>Bacteria</taxon>
        <taxon>Bacillati</taxon>
        <taxon>Actinomycetota</taxon>
        <taxon>Actinomycetes</taxon>
        <taxon>Kitasatosporales</taxon>
        <taxon>Streptomycetaceae</taxon>
        <taxon>Streptomyces</taxon>
    </lineage>
</organism>
<reference evidence="1 2" key="1">
    <citation type="submission" date="2022-05" db="EMBL/GenBank/DDBJ databases">
        <title>Genome Resource of Streptomyces lavenduligriseus GA1-1, a Strain with Broad-Spectrum Antifungal Activity against Phytopathogenic Fungi.</title>
        <authorList>
            <person name="Qi D."/>
        </authorList>
    </citation>
    <scope>NUCLEOTIDE SEQUENCE [LARGE SCALE GENOMIC DNA]</scope>
    <source>
        <strain evidence="1 2">GA1-1</strain>
    </source>
</reference>
<dbReference type="RefSeq" id="WP_249493478.1">
    <property type="nucleotide sequence ID" value="NZ_JAMCCK010000103.1"/>
</dbReference>
<evidence type="ECO:0000313" key="1">
    <source>
        <dbReference type="EMBL" id="MCL3998933.1"/>
    </source>
</evidence>
<gene>
    <name evidence="1" type="ORF">M4438_36495</name>
</gene>
<keyword evidence="2" id="KW-1185">Reference proteome</keyword>
<proteinExistence type="predicted"/>
<accession>A0ABT0P5S3</accession>
<comment type="caution">
    <text evidence="1">The sequence shown here is derived from an EMBL/GenBank/DDBJ whole genome shotgun (WGS) entry which is preliminary data.</text>
</comment>